<keyword evidence="5 6" id="KW-0472">Membrane</keyword>
<name>A0A6N7PTT0_9BACT</name>
<dbReference type="Pfam" id="PF03741">
    <property type="entry name" value="TerC"/>
    <property type="match status" value="1"/>
</dbReference>
<evidence type="ECO:0000256" key="1">
    <source>
        <dbReference type="ARBA" id="ARBA00004141"/>
    </source>
</evidence>
<dbReference type="PANTHER" id="PTHR30238">
    <property type="entry name" value="MEMBRANE BOUND PREDICTED REDOX MODULATOR"/>
    <property type="match status" value="1"/>
</dbReference>
<organism evidence="7 8">
    <name type="scientific">Polyangium spumosum</name>
    <dbReference type="NCBI Taxonomy" id="889282"/>
    <lineage>
        <taxon>Bacteria</taxon>
        <taxon>Pseudomonadati</taxon>
        <taxon>Myxococcota</taxon>
        <taxon>Polyangia</taxon>
        <taxon>Polyangiales</taxon>
        <taxon>Polyangiaceae</taxon>
        <taxon>Polyangium</taxon>
    </lineage>
</organism>
<evidence type="ECO:0000256" key="3">
    <source>
        <dbReference type="ARBA" id="ARBA00022692"/>
    </source>
</evidence>
<feature type="transmembrane region" description="Helical" evidence="6">
    <location>
        <begin position="219"/>
        <end position="237"/>
    </location>
</feature>
<evidence type="ECO:0000256" key="6">
    <source>
        <dbReference type="SAM" id="Phobius"/>
    </source>
</evidence>
<dbReference type="AlphaFoldDB" id="A0A6N7PTT0"/>
<feature type="transmembrane region" description="Helical" evidence="6">
    <location>
        <begin position="81"/>
        <end position="102"/>
    </location>
</feature>
<evidence type="ECO:0000313" key="8">
    <source>
        <dbReference type="Proteomes" id="UP000440224"/>
    </source>
</evidence>
<sequence length="256" mass="27227">MLSGIQDPETWVALLSLCAMEIVLGIDNVVFISILTAKLPADKRDGVGRLGLLLALVMRIGLLFTISFLMGLTKPLFTLPLANVAISGKSLILLVGGLFLMAKSTNEIYSKVERDEEGEHGPGGKAVSVGLVVAQILALDIVFSLDSVITAVGMIPPEQMWVMVTAVMVSVGVMLLFAKPISSFVLEHPSVKLLALAFLLLIGVMLIAEGMGQKIPKGYIYFAMAFSLGVELLNMRFRGKRRKKSAPSAAGPSAAG</sequence>
<dbReference type="RefSeq" id="WP_153820310.1">
    <property type="nucleotide sequence ID" value="NZ_WJIE01000004.1"/>
</dbReference>
<keyword evidence="3 6" id="KW-0812">Transmembrane</keyword>
<feature type="transmembrane region" description="Helical" evidence="6">
    <location>
        <begin position="160"/>
        <end position="178"/>
    </location>
</feature>
<dbReference type="GO" id="GO:0016020">
    <property type="term" value="C:membrane"/>
    <property type="evidence" value="ECO:0007669"/>
    <property type="project" value="UniProtKB-SubCell"/>
</dbReference>
<dbReference type="PANTHER" id="PTHR30238:SF4">
    <property type="entry name" value="SLL1022 PROTEIN"/>
    <property type="match status" value="1"/>
</dbReference>
<dbReference type="Proteomes" id="UP000440224">
    <property type="component" value="Unassembled WGS sequence"/>
</dbReference>
<dbReference type="InterPro" id="IPR005496">
    <property type="entry name" value="Integral_membrane_TerC"/>
</dbReference>
<evidence type="ECO:0000313" key="7">
    <source>
        <dbReference type="EMBL" id="MRG93484.1"/>
    </source>
</evidence>
<feature type="transmembrane region" description="Helical" evidence="6">
    <location>
        <begin position="190"/>
        <end position="207"/>
    </location>
</feature>
<feature type="transmembrane region" description="Helical" evidence="6">
    <location>
        <begin position="12"/>
        <end position="35"/>
    </location>
</feature>
<comment type="caution">
    <text evidence="7">The sequence shown here is derived from an EMBL/GenBank/DDBJ whole genome shotgun (WGS) entry which is preliminary data.</text>
</comment>
<reference evidence="7 8" key="1">
    <citation type="submission" date="2019-10" db="EMBL/GenBank/DDBJ databases">
        <title>A soil myxobacterium in the family Polyangiaceae.</title>
        <authorList>
            <person name="Li Y."/>
            <person name="Wang J."/>
        </authorList>
    </citation>
    <scope>NUCLEOTIDE SEQUENCE [LARGE SCALE GENOMIC DNA]</scope>
    <source>
        <strain evidence="7 8">DSM 14734</strain>
    </source>
</reference>
<comment type="similarity">
    <text evidence="2">Belongs to the TerC family.</text>
</comment>
<protein>
    <submittedName>
        <fullName evidence="7">TerC family protein</fullName>
    </submittedName>
</protein>
<keyword evidence="4 6" id="KW-1133">Transmembrane helix</keyword>
<accession>A0A6N7PTT0</accession>
<dbReference type="EMBL" id="WJIE01000004">
    <property type="protein sequence ID" value="MRG93484.1"/>
    <property type="molecule type" value="Genomic_DNA"/>
</dbReference>
<dbReference type="OrthoDB" id="9805314at2"/>
<evidence type="ECO:0000256" key="2">
    <source>
        <dbReference type="ARBA" id="ARBA00007511"/>
    </source>
</evidence>
<comment type="subcellular location">
    <subcellularLocation>
        <location evidence="1">Membrane</location>
        <topology evidence="1">Multi-pass membrane protein</topology>
    </subcellularLocation>
</comment>
<feature type="transmembrane region" description="Helical" evidence="6">
    <location>
        <begin position="47"/>
        <end position="69"/>
    </location>
</feature>
<evidence type="ECO:0000256" key="4">
    <source>
        <dbReference type="ARBA" id="ARBA00022989"/>
    </source>
</evidence>
<proteinExistence type="inferred from homology"/>
<keyword evidence="8" id="KW-1185">Reference proteome</keyword>
<evidence type="ECO:0000256" key="5">
    <source>
        <dbReference type="ARBA" id="ARBA00023136"/>
    </source>
</evidence>
<gene>
    <name evidence="7" type="ORF">GF068_16425</name>
</gene>